<evidence type="ECO:0000256" key="2">
    <source>
        <dbReference type="SAM" id="SignalP"/>
    </source>
</evidence>
<dbReference type="SMART" id="SM00554">
    <property type="entry name" value="FAS1"/>
    <property type="match status" value="2"/>
</dbReference>
<dbReference type="EMBL" id="KV407462">
    <property type="protein sequence ID" value="KZF20894.1"/>
    <property type="molecule type" value="Genomic_DNA"/>
</dbReference>
<evidence type="ECO:0000313" key="4">
    <source>
        <dbReference type="EMBL" id="KZF20894.1"/>
    </source>
</evidence>
<feature type="chain" id="PRO_5012249635" evidence="2">
    <location>
        <begin position="16"/>
        <end position="487"/>
    </location>
</feature>
<dbReference type="PANTHER" id="PTHR10900">
    <property type="entry name" value="PERIOSTIN-RELATED"/>
    <property type="match status" value="1"/>
</dbReference>
<dbReference type="RefSeq" id="XP_018186449.1">
    <property type="nucleotide sequence ID" value="XM_018334442.1"/>
</dbReference>
<evidence type="ECO:0000256" key="1">
    <source>
        <dbReference type="SAM" id="MobiDB-lite"/>
    </source>
</evidence>
<dbReference type="InterPro" id="IPR050904">
    <property type="entry name" value="Adhesion/Biosynth-related"/>
</dbReference>
<dbReference type="OrthoDB" id="7700931at2759"/>
<dbReference type="InParanoid" id="A0A165FEU1"/>
<feature type="domain" description="FAS1" evidence="3">
    <location>
        <begin position="152"/>
        <end position="292"/>
    </location>
</feature>
<dbReference type="InterPro" id="IPR000782">
    <property type="entry name" value="FAS1_domain"/>
</dbReference>
<protein>
    <submittedName>
        <fullName evidence="4">FAS1 domain-containing protein</fullName>
    </submittedName>
</protein>
<dbReference type="Proteomes" id="UP000076632">
    <property type="component" value="Unassembled WGS sequence"/>
</dbReference>
<accession>A0A165FEU1</accession>
<dbReference type="Gene3D" id="2.30.180.10">
    <property type="entry name" value="FAS1 domain"/>
    <property type="match status" value="2"/>
</dbReference>
<feature type="compositionally biased region" description="Acidic residues" evidence="1">
    <location>
        <begin position="101"/>
        <end position="117"/>
    </location>
</feature>
<dbReference type="PROSITE" id="PS50213">
    <property type="entry name" value="FAS1"/>
    <property type="match status" value="2"/>
</dbReference>
<dbReference type="AlphaFoldDB" id="A0A165FEU1"/>
<dbReference type="STRING" id="1328760.A0A165FEU1"/>
<keyword evidence="2" id="KW-0732">Signal</keyword>
<dbReference type="Pfam" id="PF02469">
    <property type="entry name" value="Fasciclin"/>
    <property type="match status" value="2"/>
</dbReference>
<keyword evidence="5" id="KW-1185">Reference proteome</keyword>
<sequence>MKWTLLLPLAAVTTAFVIPDDEVANQLVIEPERPSTALQDKLPPAEQLFAGVKSKLEDIVEASKQTVDDVFSWALETGRDAHSKVITSSLDAFDPQSWLDSDLDTPEDDEDIWDSDFDSFGGGEHPPHHDPPPHHRPPPHHKRPHHGHHKSNLTVYQLISKSKYTTKLAKLINEYDDLVDLLNGTKANYTVFAPTDKAFAKIPKCAPKPSKELLKKILTYHISEEFYPAGRVLVTRTIPTLHKEAALGKEPLPQRLSTNIGFNGLTVNFYSRVVAVDIFGTNGVIHGIDSILLLPPKAAEIINFLPGEFSTLELGLVKTGLLEKINTTEHEGGTLFAPSNWAFKKLGPKINAFLFSQYGLKYLKALLEYHIVPKHTLYSDAYYSPDTEAQGHRIPKGHFHVDLPTLLEERSLSIDIGRFGRLITIKINGFSNVAVQNGIARDGVIHVVSSVIIPPKKLSGGKVAEWQGEELTEDDLKERLEPYVDEL</sequence>
<evidence type="ECO:0000259" key="3">
    <source>
        <dbReference type="PROSITE" id="PS50213"/>
    </source>
</evidence>
<dbReference type="SUPFAM" id="SSF82153">
    <property type="entry name" value="FAS1 domain"/>
    <property type="match status" value="2"/>
</dbReference>
<evidence type="ECO:0000313" key="5">
    <source>
        <dbReference type="Proteomes" id="UP000076632"/>
    </source>
</evidence>
<feature type="compositionally biased region" description="Basic residues" evidence="1">
    <location>
        <begin position="134"/>
        <end position="149"/>
    </location>
</feature>
<gene>
    <name evidence="4" type="ORF">L228DRAFT_262760</name>
</gene>
<feature type="domain" description="FAS1" evidence="3">
    <location>
        <begin position="285"/>
        <end position="452"/>
    </location>
</feature>
<name>A0A165FEU1_XYLHT</name>
<organism evidence="4 5">
    <name type="scientific">Xylona heveae (strain CBS 132557 / TC161)</name>
    <dbReference type="NCBI Taxonomy" id="1328760"/>
    <lineage>
        <taxon>Eukaryota</taxon>
        <taxon>Fungi</taxon>
        <taxon>Dikarya</taxon>
        <taxon>Ascomycota</taxon>
        <taxon>Pezizomycotina</taxon>
        <taxon>Xylonomycetes</taxon>
        <taxon>Xylonales</taxon>
        <taxon>Xylonaceae</taxon>
        <taxon>Xylona</taxon>
    </lineage>
</organism>
<dbReference type="OMA" id="GVKGFTH"/>
<dbReference type="InterPro" id="IPR036378">
    <property type="entry name" value="FAS1_dom_sf"/>
</dbReference>
<feature type="region of interest" description="Disordered" evidence="1">
    <location>
        <begin position="97"/>
        <end position="149"/>
    </location>
</feature>
<reference evidence="4 5" key="1">
    <citation type="journal article" date="2016" name="Fungal Biol.">
        <title>The genome of Xylona heveae provides a window into fungal endophytism.</title>
        <authorList>
            <person name="Gazis R."/>
            <person name="Kuo A."/>
            <person name="Riley R."/>
            <person name="LaButti K."/>
            <person name="Lipzen A."/>
            <person name="Lin J."/>
            <person name="Amirebrahimi M."/>
            <person name="Hesse C.N."/>
            <person name="Spatafora J.W."/>
            <person name="Henrissat B."/>
            <person name="Hainaut M."/>
            <person name="Grigoriev I.V."/>
            <person name="Hibbett D.S."/>
        </authorList>
    </citation>
    <scope>NUCLEOTIDE SEQUENCE [LARGE SCALE GENOMIC DNA]</scope>
    <source>
        <strain evidence="4 5">TC161</strain>
    </source>
</reference>
<proteinExistence type="predicted"/>
<dbReference type="GeneID" id="28899579"/>
<dbReference type="PANTHER" id="PTHR10900:SF125">
    <property type="entry name" value="FAS1 DOMAIN-CONTAINING PROTEIN YLR001C"/>
    <property type="match status" value="1"/>
</dbReference>
<feature type="signal peptide" evidence="2">
    <location>
        <begin position="1"/>
        <end position="15"/>
    </location>
</feature>